<gene>
    <name evidence="21" type="ORF">E3N88_37857</name>
</gene>
<evidence type="ECO:0000256" key="13">
    <source>
        <dbReference type="ARBA" id="ARBA00022840"/>
    </source>
</evidence>
<dbReference type="FunFam" id="1.10.510.10:FF:000358">
    <property type="entry name" value="Putative leucine-rich repeat receptor-like serine/threonine-protein kinase"/>
    <property type="match status" value="1"/>
</dbReference>
<dbReference type="PANTHER" id="PTHR27003">
    <property type="entry name" value="OS07G0166700 PROTEIN"/>
    <property type="match status" value="1"/>
</dbReference>
<comment type="catalytic activity">
    <reaction evidence="18">
        <text>L-threonyl-[protein] + ATP = O-phospho-L-threonyl-[protein] + ADP + H(+)</text>
        <dbReference type="Rhea" id="RHEA:46608"/>
        <dbReference type="Rhea" id="RHEA-COMP:11060"/>
        <dbReference type="Rhea" id="RHEA-COMP:11605"/>
        <dbReference type="ChEBI" id="CHEBI:15378"/>
        <dbReference type="ChEBI" id="CHEBI:30013"/>
        <dbReference type="ChEBI" id="CHEBI:30616"/>
        <dbReference type="ChEBI" id="CHEBI:61977"/>
        <dbReference type="ChEBI" id="CHEBI:456216"/>
        <dbReference type="EC" id="2.7.11.1"/>
    </reaction>
</comment>
<dbReference type="InterPro" id="IPR011009">
    <property type="entry name" value="Kinase-like_dom_sf"/>
</dbReference>
<keyword evidence="3" id="KW-1003">Cell membrane</keyword>
<evidence type="ECO:0000256" key="14">
    <source>
        <dbReference type="ARBA" id="ARBA00022989"/>
    </source>
</evidence>
<keyword evidence="5" id="KW-0597">Phosphoprotein</keyword>
<dbReference type="GO" id="GO:0005886">
    <property type="term" value="C:plasma membrane"/>
    <property type="evidence" value="ECO:0007669"/>
    <property type="project" value="UniProtKB-SubCell"/>
</dbReference>
<keyword evidence="12" id="KW-0418">Kinase</keyword>
<comment type="subcellular location">
    <subcellularLocation>
        <location evidence="1">Cell membrane</location>
        <topology evidence="1">Single-pass membrane protein</topology>
    </subcellularLocation>
</comment>
<dbReference type="PROSITE" id="PS50011">
    <property type="entry name" value="PROTEIN_KINASE_DOM"/>
    <property type="match status" value="2"/>
</dbReference>
<dbReference type="GO" id="GO:0005524">
    <property type="term" value="F:ATP binding"/>
    <property type="evidence" value="ECO:0007669"/>
    <property type="project" value="UniProtKB-KW"/>
</dbReference>
<dbReference type="EC" id="2.7.11.1" evidence="2"/>
<dbReference type="GO" id="GO:0009506">
    <property type="term" value="C:plasmodesma"/>
    <property type="evidence" value="ECO:0007669"/>
    <property type="project" value="TreeGrafter"/>
</dbReference>
<dbReference type="GO" id="GO:0004674">
    <property type="term" value="F:protein serine/threonine kinase activity"/>
    <property type="evidence" value="ECO:0007669"/>
    <property type="project" value="UniProtKB-KW"/>
</dbReference>
<dbReference type="InterPro" id="IPR001245">
    <property type="entry name" value="Ser-Thr/Tyr_kinase_cat_dom"/>
</dbReference>
<keyword evidence="9" id="KW-0732">Signal</keyword>
<sequence>MSLEDFVDFLEIPLEEIESATNNFAVENLLTQGSSFKVYKGQLLQQSGDLINIVARISIRNNDNWYFARLARSSYEDQRLDDFIDPHLQRQMNLQSLNIFVETAYYCLEEKRSQRSDMSEVLSNLQKALELQHKHEHPNTHAVMESTLPANHLKGKTLNQLRFQLRDIELVTDKFSETCCIGSGGFGKVYKAQLNLDETINSSKKGKSEDKLPKKHSTVAIKRIFSRHDKQGEQSFLAEIKMLCNCKHPNIVSLQGFCDEEGEMILVYEFASNGSLADYLENIDNVTRLTWAQCIQICLDIAHGLKYLHTSTEDKDSIIHRDIKSANILIDGNWVAKIADFGLSKLRDANQQGSTLVTNNIAGTEVYLDPEYLSTGKLKTKSDFYSFGVVMFEIMCGKLAYDNIYGQKGLPSIARQCFKEGTLNNLVDPKLVEADENILNLIGGVDQDSLDTFTKIGYQCLAETQTERPTIEVIIQELDKALKFQKIGKDNLQISVKDIKLGAQTFSDCSCIVEGRFWKLYEGEFAHDDECITIFAKRWNRKSHQGHTQFLTELDILSRYKHESIIALVGYCIEMHETIIVYEHAANGRLDKFLGDPSLTWIKRLKICIDVAKGLEFFHEGDVEDKMVHRDIRSGSILLDGDWNAKISNFEMSCKLLMCERAEHVEDNACDSLGYVDPEYQHYGYLTQDSDVYSLGILLLEMLCGRLAWAEGCDYHSQSLGPSAKRHHDEKGCLDDMIFEGMVKRIQPQSLLTFQGIALQCLVEQSNRPSIKLVVEQLEKALEFQNIGKDSLQISVKDIKLGTQNFSDCSCIVEGRNWKLYVGEVAWCGWNKPNGFRVEDEFVSATSATPTSGDYLKLVSSKNPASPVISSKVNLKLEGSVGGSIIIGAIPLVGLAEIQNNTILYP</sequence>
<keyword evidence="11" id="KW-0547">Nucleotide-binding</keyword>
<reference evidence="21 22" key="1">
    <citation type="submission" date="2019-05" db="EMBL/GenBank/DDBJ databases">
        <title>Mikania micrantha, genome provides insights into the molecular mechanism of rapid growth.</title>
        <authorList>
            <person name="Liu B."/>
        </authorList>
    </citation>
    <scope>NUCLEOTIDE SEQUENCE [LARGE SCALE GENOMIC DNA]</scope>
    <source>
        <strain evidence="21">NLD-2019</strain>
        <tissue evidence="21">Leaf</tissue>
    </source>
</reference>
<evidence type="ECO:0000256" key="18">
    <source>
        <dbReference type="ARBA" id="ARBA00047899"/>
    </source>
</evidence>
<evidence type="ECO:0000256" key="12">
    <source>
        <dbReference type="ARBA" id="ARBA00022777"/>
    </source>
</evidence>
<evidence type="ECO:0000259" key="20">
    <source>
        <dbReference type="PROSITE" id="PS50011"/>
    </source>
</evidence>
<evidence type="ECO:0000256" key="11">
    <source>
        <dbReference type="ARBA" id="ARBA00022741"/>
    </source>
</evidence>
<feature type="domain" description="Protein kinase" evidence="20">
    <location>
        <begin position="175"/>
        <end position="482"/>
    </location>
</feature>
<dbReference type="Gene3D" id="3.30.200.20">
    <property type="entry name" value="Phosphorylase Kinase, domain 1"/>
    <property type="match status" value="3"/>
</dbReference>
<keyword evidence="14" id="KW-1133">Transmembrane helix</keyword>
<evidence type="ECO:0000256" key="9">
    <source>
        <dbReference type="ARBA" id="ARBA00022729"/>
    </source>
</evidence>
<dbReference type="PROSITE" id="PS00108">
    <property type="entry name" value="PROTEIN_KINASE_ST"/>
    <property type="match status" value="1"/>
</dbReference>
<comment type="caution">
    <text evidence="21">The sequence shown here is derived from an EMBL/GenBank/DDBJ whole genome shotgun (WGS) entry which is preliminary data.</text>
</comment>
<organism evidence="21 22">
    <name type="scientific">Mikania micrantha</name>
    <name type="common">bitter vine</name>
    <dbReference type="NCBI Taxonomy" id="192012"/>
    <lineage>
        <taxon>Eukaryota</taxon>
        <taxon>Viridiplantae</taxon>
        <taxon>Streptophyta</taxon>
        <taxon>Embryophyta</taxon>
        <taxon>Tracheophyta</taxon>
        <taxon>Spermatophyta</taxon>
        <taxon>Magnoliopsida</taxon>
        <taxon>eudicotyledons</taxon>
        <taxon>Gunneridae</taxon>
        <taxon>Pentapetalae</taxon>
        <taxon>asterids</taxon>
        <taxon>campanulids</taxon>
        <taxon>Asterales</taxon>
        <taxon>Asteraceae</taxon>
        <taxon>Asteroideae</taxon>
        <taxon>Heliantheae alliance</taxon>
        <taxon>Eupatorieae</taxon>
        <taxon>Mikania</taxon>
    </lineage>
</organism>
<keyword evidence="13" id="KW-0067">ATP-binding</keyword>
<name>A0A5N6LSK1_9ASTR</name>
<evidence type="ECO:0000256" key="15">
    <source>
        <dbReference type="ARBA" id="ARBA00023136"/>
    </source>
</evidence>
<dbReference type="Gene3D" id="1.10.510.10">
    <property type="entry name" value="Transferase(Phosphotransferase) domain 1"/>
    <property type="match status" value="2"/>
</dbReference>
<evidence type="ECO:0000313" key="22">
    <source>
        <dbReference type="Proteomes" id="UP000326396"/>
    </source>
</evidence>
<evidence type="ECO:0000313" key="21">
    <source>
        <dbReference type="EMBL" id="KAD2804480.1"/>
    </source>
</evidence>
<dbReference type="InterPro" id="IPR000719">
    <property type="entry name" value="Prot_kinase_dom"/>
</dbReference>
<evidence type="ECO:0000256" key="10">
    <source>
        <dbReference type="ARBA" id="ARBA00022737"/>
    </source>
</evidence>
<dbReference type="OrthoDB" id="1511307at2759"/>
<dbReference type="AlphaFoldDB" id="A0A5N6LSK1"/>
<evidence type="ECO:0000256" key="6">
    <source>
        <dbReference type="ARBA" id="ARBA00022614"/>
    </source>
</evidence>
<dbReference type="InterPro" id="IPR008271">
    <property type="entry name" value="Ser/Thr_kinase_AS"/>
</dbReference>
<evidence type="ECO:0000256" key="19">
    <source>
        <dbReference type="ARBA" id="ARBA00048679"/>
    </source>
</evidence>
<feature type="domain" description="Protein kinase" evidence="20">
    <location>
        <begin position="506"/>
        <end position="782"/>
    </location>
</feature>
<dbReference type="PANTHER" id="PTHR27003:SF471">
    <property type="entry name" value="VASCULAR ENDOTHELIAL GROWTH FACTOR RECEPTOR 2 (VEGFR2)-RELATED"/>
    <property type="match status" value="1"/>
</dbReference>
<accession>A0A5N6LSK1</accession>
<dbReference type="EMBL" id="SZYD01000018">
    <property type="protein sequence ID" value="KAD2804480.1"/>
    <property type="molecule type" value="Genomic_DNA"/>
</dbReference>
<keyword evidence="17" id="KW-0325">Glycoprotein</keyword>
<keyword evidence="10" id="KW-0677">Repeat</keyword>
<evidence type="ECO:0000256" key="16">
    <source>
        <dbReference type="ARBA" id="ARBA00023170"/>
    </source>
</evidence>
<evidence type="ECO:0000256" key="7">
    <source>
        <dbReference type="ARBA" id="ARBA00022679"/>
    </source>
</evidence>
<keyword evidence="6" id="KW-0433">Leucine-rich repeat</keyword>
<evidence type="ECO:0000256" key="3">
    <source>
        <dbReference type="ARBA" id="ARBA00022475"/>
    </source>
</evidence>
<evidence type="ECO:0000256" key="8">
    <source>
        <dbReference type="ARBA" id="ARBA00022692"/>
    </source>
</evidence>
<keyword evidence="15" id="KW-0472">Membrane</keyword>
<dbReference type="Pfam" id="PF07714">
    <property type="entry name" value="PK_Tyr_Ser-Thr"/>
    <property type="match status" value="2"/>
</dbReference>
<comment type="catalytic activity">
    <reaction evidence="19">
        <text>L-seryl-[protein] + ATP = O-phospho-L-seryl-[protein] + ADP + H(+)</text>
        <dbReference type="Rhea" id="RHEA:17989"/>
        <dbReference type="Rhea" id="RHEA-COMP:9863"/>
        <dbReference type="Rhea" id="RHEA-COMP:11604"/>
        <dbReference type="ChEBI" id="CHEBI:15378"/>
        <dbReference type="ChEBI" id="CHEBI:29999"/>
        <dbReference type="ChEBI" id="CHEBI:30616"/>
        <dbReference type="ChEBI" id="CHEBI:83421"/>
        <dbReference type="ChEBI" id="CHEBI:456216"/>
        <dbReference type="EC" id="2.7.11.1"/>
    </reaction>
</comment>
<protein>
    <recommendedName>
        <fullName evidence="2">non-specific serine/threonine protein kinase</fullName>
        <ecNumber evidence="2">2.7.11.1</ecNumber>
    </recommendedName>
</protein>
<evidence type="ECO:0000256" key="2">
    <source>
        <dbReference type="ARBA" id="ARBA00012513"/>
    </source>
</evidence>
<dbReference type="InterPro" id="IPR045272">
    <property type="entry name" value="ANXUR1/2-like"/>
</dbReference>
<dbReference type="SUPFAM" id="SSF56112">
    <property type="entry name" value="Protein kinase-like (PK-like)"/>
    <property type="match status" value="2"/>
</dbReference>
<proteinExistence type="predicted"/>
<evidence type="ECO:0000256" key="5">
    <source>
        <dbReference type="ARBA" id="ARBA00022553"/>
    </source>
</evidence>
<evidence type="ECO:0000256" key="1">
    <source>
        <dbReference type="ARBA" id="ARBA00004162"/>
    </source>
</evidence>
<keyword evidence="22" id="KW-1185">Reference proteome</keyword>
<keyword evidence="7" id="KW-0808">Transferase</keyword>
<keyword evidence="16" id="KW-0675">Receptor</keyword>
<evidence type="ECO:0000256" key="4">
    <source>
        <dbReference type="ARBA" id="ARBA00022527"/>
    </source>
</evidence>
<keyword evidence="4" id="KW-0723">Serine/threonine-protein kinase</keyword>
<dbReference type="GO" id="GO:0004714">
    <property type="term" value="F:transmembrane receptor protein tyrosine kinase activity"/>
    <property type="evidence" value="ECO:0007669"/>
    <property type="project" value="InterPro"/>
</dbReference>
<dbReference type="Proteomes" id="UP000326396">
    <property type="component" value="Linkage Group LG8"/>
</dbReference>
<evidence type="ECO:0000256" key="17">
    <source>
        <dbReference type="ARBA" id="ARBA00023180"/>
    </source>
</evidence>
<keyword evidence="8" id="KW-0812">Transmembrane</keyword>
<dbReference type="SMART" id="SM00220">
    <property type="entry name" value="S_TKc"/>
    <property type="match status" value="2"/>
</dbReference>